<dbReference type="ExpressionAtlas" id="A0A3L6GAG2">
    <property type="expression patterns" value="baseline and differential"/>
</dbReference>
<dbReference type="InterPro" id="IPR036265">
    <property type="entry name" value="HIT-like_sf"/>
</dbReference>
<feature type="region of interest" description="Disordered" evidence="7">
    <location>
        <begin position="284"/>
        <end position="303"/>
    </location>
</feature>
<evidence type="ECO:0000256" key="8">
    <source>
        <dbReference type="SAM" id="Phobius"/>
    </source>
</evidence>
<protein>
    <submittedName>
        <fullName evidence="10">Vesicle-associated protein 1-2</fullName>
    </submittedName>
</protein>
<evidence type="ECO:0000256" key="2">
    <source>
        <dbReference type="ARBA" id="ARBA00008932"/>
    </source>
</evidence>
<evidence type="ECO:0000259" key="9">
    <source>
        <dbReference type="PROSITE" id="PS50202"/>
    </source>
</evidence>
<accession>A0A3L6GAG2</accession>
<feature type="region of interest" description="Disordered" evidence="7">
    <location>
        <begin position="386"/>
        <end position="411"/>
    </location>
</feature>
<dbReference type="GO" id="GO:0005789">
    <property type="term" value="C:endoplasmic reticulum membrane"/>
    <property type="evidence" value="ECO:0007669"/>
    <property type="project" value="InterPro"/>
</dbReference>
<comment type="caution">
    <text evidence="10">The sequence shown here is derived from an EMBL/GenBank/DDBJ whole genome shotgun (WGS) entry which is preliminary data.</text>
</comment>
<feature type="compositionally biased region" description="Polar residues" evidence="7">
    <location>
        <begin position="285"/>
        <end position="303"/>
    </location>
</feature>
<dbReference type="PANTHER" id="PTHR10809">
    <property type="entry name" value="VESICLE-ASSOCIATED MEMBRANE PROTEIN-ASSOCIATED PROTEIN"/>
    <property type="match status" value="1"/>
</dbReference>
<gene>
    <name evidence="10" type="primary">PVA12_0</name>
    <name evidence="10" type="ORF">Zm00014a_002653</name>
</gene>
<dbReference type="InterPro" id="IPR013783">
    <property type="entry name" value="Ig-like_fold"/>
</dbReference>
<dbReference type="Proteomes" id="UP000251960">
    <property type="component" value="Chromosome 10"/>
</dbReference>
<evidence type="ECO:0000256" key="6">
    <source>
        <dbReference type="SAM" id="Coils"/>
    </source>
</evidence>
<keyword evidence="3 8" id="KW-0812">Transmembrane</keyword>
<keyword evidence="6" id="KW-0175">Coiled coil</keyword>
<evidence type="ECO:0000256" key="1">
    <source>
        <dbReference type="ARBA" id="ARBA00004211"/>
    </source>
</evidence>
<evidence type="ECO:0000256" key="7">
    <source>
        <dbReference type="SAM" id="MobiDB-lite"/>
    </source>
</evidence>
<dbReference type="InterPro" id="IPR000535">
    <property type="entry name" value="MSP_dom"/>
</dbReference>
<dbReference type="PROSITE" id="PS50202">
    <property type="entry name" value="MSP"/>
    <property type="match status" value="1"/>
</dbReference>
<proteinExistence type="inferred from homology"/>
<dbReference type="Pfam" id="PF11969">
    <property type="entry name" value="DcpS_C"/>
    <property type="match status" value="1"/>
</dbReference>
<feature type="coiled-coil region" evidence="6">
    <location>
        <begin position="437"/>
        <end position="464"/>
    </location>
</feature>
<dbReference type="Gene3D" id="3.30.428.10">
    <property type="entry name" value="HIT-like"/>
    <property type="match status" value="1"/>
</dbReference>
<dbReference type="PANTHER" id="PTHR10809:SF6">
    <property type="entry name" value="AT11025P-RELATED"/>
    <property type="match status" value="1"/>
</dbReference>
<evidence type="ECO:0000313" key="10">
    <source>
        <dbReference type="EMBL" id="PWZ45553.1"/>
    </source>
</evidence>
<dbReference type="InterPro" id="IPR016763">
    <property type="entry name" value="VAP"/>
</dbReference>
<reference evidence="10" key="1">
    <citation type="journal article" date="2018" name="Nat. Genet.">
        <title>Extensive intraspecific gene order and gene structural variations between Mo17 and other maize genomes.</title>
        <authorList>
            <person name="Sun S."/>
            <person name="Zhou Y."/>
            <person name="Chen J."/>
            <person name="Shi J."/>
            <person name="Zhao H."/>
            <person name="Zhao H."/>
            <person name="Song W."/>
            <person name="Zhang M."/>
            <person name="Cui Y."/>
            <person name="Dong X."/>
            <person name="Liu H."/>
            <person name="Ma X."/>
            <person name="Jiao Y."/>
            <person name="Wang B."/>
            <person name="Wei X."/>
            <person name="Stein J.C."/>
            <person name="Glaubitz J.C."/>
            <person name="Lu F."/>
            <person name="Yu G."/>
            <person name="Liang C."/>
            <person name="Fengler K."/>
            <person name="Li B."/>
            <person name="Rafalski A."/>
            <person name="Schnable P.S."/>
            <person name="Ware D.H."/>
            <person name="Buckler E.S."/>
            <person name="Lai J."/>
        </authorList>
    </citation>
    <scope>NUCLEOTIDE SEQUENCE [LARGE SCALE GENOMIC DNA]</scope>
    <source>
        <tissue evidence="10">Seedling</tissue>
    </source>
</reference>
<dbReference type="AlphaFoldDB" id="A0A3L6GAG2"/>
<keyword evidence="4 8" id="KW-1133">Transmembrane helix</keyword>
<comment type="subcellular location">
    <subcellularLocation>
        <location evidence="1">Membrane</location>
        <topology evidence="1">Single-pass type IV membrane protein</topology>
    </subcellularLocation>
</comment>
<dbReference type="Pfam" id="PF00635">
    <property type="entry name" value="Motile_Sperm"/>
    <property type="match status" value="1"/>
</dbReference>
<sequence>MRKTFCFGGRRVARKMSERAPMVDGCVFCEIVRGAPASTTALLYSDDKVVAFRDINPSAFRHYLVIPIDHIPTVNSLRKTKDDHQLVSHMVKVGKDLLNQDAPNSEEHRLTSYTMASLPCSQIKLSKVLVRRKFHESGQTNLPSPLHWKPLRPGRFENLVLRCTKNLSWETSLPYASAQDDASIIKGTGVVEPIDTEEAPQIPILQSDEDIVEVKNEPSWHLKAFKLPMWLVGPSILLVTVETKKQISCSMQLTNRTDDYIGFKVKTTSPKKYCVRPNSGIVPPRSTSDVIGNSNRPTLTSFPPSSFDMGVPKIIIIQMPDALCNFSVTMQAQKEAPPDMQCKDKFLVQSVVVAEGTLVKDITGDMFTKESANVVDEVKLKVVYIPPPKPPSPVHEESEEGSSPRPSLSDGINLNYQEAVKTHIDQKDYTSETSALISKLTEERNSAIQQNNKLREELDLTRREASKQNGGFSFVVVVAIALLGMLLGYIMKR</sequence>
<dbReference type="SUPFAM" id="SSF54197">
    <property type="entry name" value="HIT-like"/>
    <property type="match status" value="1"/>
</dbReference>
<keyword evidence="5 8" id="KW-0472">Membrane</keyword>
<dbReference type="EMBL" id="NCVQ01000002">
    <property type="protein sequence ID" value="PWZ45553.1"/>
    <property type="molecule type" value="Genomic_DNA"/>
</dbReference>
<evidence type="ECO:0000256" key="3">
    <source>
        <dbReference type="ARBA" id="ARBA00022692"/>
    </source>
</evidence>
<dbReference type="Gene3D" id="2.60.40.10">
    <property type="entry name" value="Immunoglobulins"/>
    <property type="match status" value="1"/>
</dbReference>
<name>A0A3L6GAG2_MAIZE</name>
<dbReference type="InterPro" id="IPR008962">
    <property type="entry name" value="PapD-like_sf"/>
</dbReference>
<evidence type="ECO:0000256" key="5">
    <source>
        <dbReference type="ARBA" id="ARBA00023136"/>
    </source>
</evidence>
<dbReference type="SUPFAM" id="SSF49354">
    <property type="entry name" value="PapD-like"/>
    <property type="match status" value="2"/>
</dbReference>
<feature type="domain" description="MSP" evidence="9">
    <location>
        <begin position="213"/>
        <end position="385"/>
    </location>
</feature>
<organism evidence="10">
    <name type="scientific">Zea mays</name>
    <name type="common">Maize</name>
    <dbReference type="NCBI Taxonomy" id="4577"/>
    <lineage>
        <taxon>Eukaryota</taxon>
        <taxon>Viridiplantae</taxon>
        <taxon>Streptophyta</taxon>
        <taxon>Embryophyta</taxon>
        <taxon>Tracheophyta</taxon>
        <taxon>Spermatophyta</taxon>
        <taxon>Magnoliopsida</taxon>
        <taxon>Liliopsida</taxon>
        <taxon>Poales</taxon>
        <taxon>Poaceae</taxon>
        <taxon>PACMAD clade</taxon>
        <taxon>Panicoideae</taxon>
        <taxon>Andropogonodae</taxon>
        <taxon>Andropogoneae</taxon>
        <taxon>Tripsacinae</taxon>
        <taxon>Zea</taxon>
    </lineage>
</organism>
<evidence type="ECO:0000256" key="4">
    <source>
        <dbReference type="ARBA" id="ARBA00022989"/>
    </source>
</evidence>
<comment type="similarity">
    <text evidence="2">Belongs to the VAMP-associated protein (VAP) (TC 9.B.17) family.</text>
</comment>
<feature type="transmembrane region" description="Helical" evidence="8">
    <location>
        <begin position="471"/>
        <end position="491"/>
    </location>
</feature>